<reference evidence="2 3" key="1">
    <citation type="submission" date="2024-04" db="EMBL/GenBank/DDBJ databases">
        <title>WGS of bacteria from Torrens River.</title>
        <authorList>
            <person name="Wyrsch E.R."/>
            <person name="Drigo B."/>
        </authorList>
    </citation>
    <scope>NUCLEOTIDE SEQUENCE [LARGE SCALE GENOMIC DNA]</scope>
    <source>
        <strain evidence="2 3">TWI391</strain>
    </source>
</reference>
<name>A0ABV0BYZ8_9SPHI</name>
<dbReference type="EMBL" id="JBDJNQ010000013">
    <property type="protein sequence ID" value="MEN5380000.1"/>
    <property type="molecule type" value="Genomic_DNA"/>
</dbReference>
<gene>
    <name evidence="2" type="ORF">ABE541_22220</name>
</gene>
<keyword evidence="3" id="KW-1185">Reference proteome</keyword>
<feature type="signal peptide" evidence="1">
    <location>
        <begin position="1"/>
        <end position="20"/>
    </location>
</feature>
<dbReference type="Proteomes" id="UP001409291">
    <property type="component" value="Unassembled WGS sequence"/>
</dbReference>
<evidence type="ECO:0000313" key="2">
    <source>
        <dbReference type="EMBL" id="MEN5380000.1"/>
    </source>
</evidence>
<evidence type="ECO:0000256" key="1">
    <source>
        <dbReference type="SAM" id="SignalP"/>
    </source>
</evidence>
<sequence>MKKILMTLCAVGLMSSAAFAGSGKAPIKAKDAGIFCEFRLKFYDSNGNYLDTETTLSYQSTGSCGGFFKTMRSYYASQGYELN</sequence>
<protein>
    <submittedName>
        <fullName evidence="2">Uncharacterized protein</fullName>
    </submittedName>
</protein>
<evidence type="ECO:0000313" key="3">
    <source>
        <dbReference type="Proteomes" id="UP001409291"/>
    </source>
</evidence>
<keyword evidence="1" id="KW-0732">Signal</keyword>
<feature type="chain" id="PRO_5046631656" evidence="1">
    <location>
        <begin position="21"/>
        <end position="83"/>
    </location>
</feature>
<organism evidence="2 3">
    <name type="scientific">Sphingobacterium kitahiroshimense</name>
    <dbReference type="NCBI Taxonomy" id="470446"/>
    <lineage>
        <taxon>Bacteria</taxon>
        <taxon>Pseudomonadati</taxon>
        <taxon>Bacteroidota</taxon>
        <taxon>Sphingobacteriia</taxon>
        <taxon>Sphingobacteriales</taxon>
        <taxon>Sphingobacteriaceae</taxon>
        <taxon>Sphingobacterium</taxon>
    </lineage>
</organism>
<comment type="caution">
    <text evidence="2">The sequence shown here is derived from an EMBL/GenBank/DDBJ whole genome shotgun (WGS) entry which is preliminary data.</text>
</comment>
<proteinExistence type="predicted"/>
<accession>A0ABV0BYZ8</accession>
<dbReference type="RefSeq" id="WP_132771158.1">
    <property type="nucleotide sequence ID" value="NZ_JAOQNK010000001.1"/>
</dbReference>